<evidence type="ECO:0000313" key="2">
    <source>
        <dbReference type="Proteomes" id="UP000002668"/>
    </source>
</evidence>
<dbReference type="InParanoid" id="E4ZQI8"/>
<dbReference type="VEuPathDB" id="FungiDB:LEMA_P036670.1"/>
<keyword evidence="2" id="KW-1185">Reference proteome</keyword>
<dbReference type="RefSeq" id="XP_003837433.1">
    <property type="nucleotide sequence ID" value="XM_003837385.1"/>
</dbReference>
<accession>E4ZQI8</accession>
<dbReference type="GeneID" id="13284208"/>
<name>E4ZQI8_LEPMJ</name>
<dbReference type="HOGENOM" id="CLU_100715_4_4_1"/>
<gene>
    <name evidence="1" type="ORF">LEMA_P036670.1</name>
</gene>
<dbReference type="InterPro" id="IPR035959">
    <property type="entry name" value="RutC-like_sf"/>
</dbReference>
<organism evidence="2">
    <name type="scientific">Leptosphaeria maculans (strain JN3 / isolate v23.1.3 / race Av1-4-5-6-7-8)</name>
    <name type="common">Blackleg fungus</name>
    <name type="synonym">Phoma lingam</name>
    <dbReference type="NCBI Taxonomy" id="985895"/>
    <lineage>
        <taxon>Eukaryota</taxon>
        <taxon>Fungi</taxon>
        <taxon>Dikarya</taxon>
        <taxon>Ascomycota</taxon>
        <taxon>Pezizomycotina</taxon>
        <taxon>Dothideomycetes</taxon>
        <taxon>Pleosporomycetidae</taxon>
        <taxon>Pleosporales</taxon>
        <taxon>Pleosporineae</taxon>
        <taxon>Leptosphaeriaceae</taxon>
        <taxon>Plenodomus</taxon>
        <taxon>Plenodomus lingam/Leptosphaeria maculans species complex</taxon>
    </lineage>
</organism>
<evidence type="ECO:0000313" key="1">
    <source>
        <dbReference type="EMBL" id="CBX93993.1"/>
    </source>
</evidence>
<dbReference type="Gene3D" id="3.30.1330.40">
    <property type="entry name" value="RutC-like"/>
    <property type="match status" value="1"/>
</dbReference>
<dbReference type="OMA" id="RHYIVKE"/>
<dbReference type="OrthoDB" id="309640at2759"/>
<dbReference type="SUPFAM" id="SSF55298">
    <property type="entry name" value="YjgF-like"/>
    <property type="match status" value="1"/>
</dbReference>
<dbReference type="AlphaFoldDB" id="E4ZQI8"/>
<dbReference type="Pfam" id="PF01042">
    <property type="entry name" value="Ribonuc_L-PSP"/>
    <property type="match status" value="1"/>
</dbReference>
<dbReference type="Proteomes" id="UP000002668">
    <property type="component" value="Genome"/>
</dbReference>
<proteinExistence type="predicted"/>
<dbReference type="EMBL" id="FP929116">
    <property type="protein sequence ID" value="CBX93993.1"/>
    <property type="molecule type" value="Genomic_DNA"/>
</dbReference>
<protein>
    <submittedName>
        <fullName evidence="1">Similar to endoribonuclease L-PSP family protein</fullName>
    </submittedName>
</protein>
<dbReference type="InterPro" id="IPR006175">
    <property type="entry name" value="YjgF/YER057c/UK114"/>
</dbReference>
<dbReference type="eggNOG" id="ENOG502SQAA">
    <property type="taxonomic scope" value="Eukaryota"/>
</dbReference>
<sequence length="153" mass="16526">MAVIVASNLPQTSNPSTIKKPNKSYSHCCVTPILPCSKFITIAGQTGLRDDGSSAPDIVTQAKDACNALHECLKSVGATERDIIHVRHYVVKESGDVQNDKKPVVLRGWNEVWMEYMEREAGGHKPPGTAFGVASLAASGLLYEVEVLVIVHN</sequence>
<reference evidence="2" key="1">
    <citation type="journal article" date="2011" name="Nat. Commun.">
        <title>Effector diversification within compartments of the Leptosphaeria maculans genome affected by Repeat-Induced Point mutations.</title>
        <authorList>
            <person name="Rouxel T."/>
            <person name="Grandaubert J."/>
            <person name="Hane J.K."/>
            <person name="Hoede C."/>
            <person name="van de Wouw A.P."/>
            <person name="Couloux A."/>
            <person name="Dominguez V."/>
            <person name="Anthouard V."/>
            <person name="Bally P."/>
            <person name="Bourras S."/>
            <person name="Cozijnsen A.J."/>
            <person name="Ciuffetti L.M."/>
            <person name="Degrave A."/>
            <person name="Dilmaghani A."/>
            <person name="Duret L."/>
            <person name="Fudal I."/>
            <person name="Goodwin S.B."/>
            <person name="Gout L."/>
            <person name="Glaser N."/>
            <person name="Linglin J."/>
            <person name="Kema G.H.J."/>
            <person name="Lapalu N."/>
            <person name="Lawrence C.B."/>
            <person name="May K."/>
            <person name="Meyer M."/>
            <person name="Ollivier B."/>
            <person name="Poulain J."/>
            <person name="Schoch C.L."/>
            <person name="Simon A."/>
            <person name="Spatafora J.W."/>
            <person name="Stachowiak A."/>
            <person name="Turgeon B.G."/>
            <person name="Tyler B.M."/>
            <person name="Vincent D."/>
            <person name="Weissenbach J."/>
            <person name="Amselem J."/>
            <person name="Quesneville H."/>
            <person name="Oliver R.P."/>
            <person name="Wincker P."/>
            <person name="Balesdent M.-H."/>
            <person name="Howlett B.J."/>
        </authorList>
    </citation>
    <scope>NUCLEOTIDE SEQUENCE [LARGE SCALE GENOMIC DNA]</scope>
    <source>
        <strain evidence="2">JN3 / isolate v23.1.3 / race Av1-4-5-6-7-8</strain>
    </source>
</reference>
<dbReference type="STRING" id="985895.E4ZQI8"/>